<evidence type="ECO:0000259" key="14">
    <source>
        <dbReference type="PROSITE" id="PS50089"/>
    </source>
</evidence>
<dbReference type="SUPFAM" id="SSF57850">
    <property type="entry name" value="RING/U-box"/>
    <property type="match status" value="1"/>
</dbReference>
<comment type="similarity">
    <text evidence="11">Belongs to the ZNF598/HEL2 family.</text>
</comment>
<evidence type="ECO:0000256" key="5">
    <source>
        <dbReference type="ARBA" id="ARBA00022490"/>
    </source>
</evidence>
<evidence type="ECO:0000256" key="13">
    <source>
        <dbReference type="SAM" id="MobiDB-lite"/>
    </source>
</evidence>
<proteinExistence type="inferred from homology"/>
<dbReference type="InterPro" id="IPR057634">
    <property type="entry name" value="PAH_ZNF598/HEL2"/>
</dbReference>
<comment type="caution">
    <text evidence="16">The sequence shown here is derived from an EMBL/GenBank/DDBJ whole genome shotgun (WGS) entry which is preliminary data.</text>
</comment>
<keyword evidence="5" id="KW-0963">Cytoplasm</keyword>
<dbReference type="Gene3D" id="3.30.40.10">
    <property type="entry name" value="Zinc/RING finger domain, C3HC4 (zinc finger)"/>
    <property type="match status" value="1"/>
</dbReference>
<organism evidence="16 17">
    <name type="scientific">Filobasidium floriforme</name>
    <dbReference type="NCBI Taxonomy" id="5210"/>
    <lineage>
        <taxon>Eukaryota</taxon>
        <taxon>Fungi</taxon>
        <taxon>Dikarya</taxon>
        <taxon>Basidiomycota</taxon>
        <taxon>Agaricomycotina</taxon>
        <taxon>Tremellomycetes</taxon>
        <taxon>Filobasidiales</taxon>
        <taxon>Filobasidiaceae</taxon>
        <taxon>Filobasidium</taxon>
    </lineage>
</organism>
<feature type="region of interest" description="Disordered" evidence="13">
    <location>
        <begin position="721"/>
        <end position="749"/>
    </location>
</feature>
<keyword evidence="17" id="KW-1185">Reference proteome</keyword>
<accession>A0A8K0JQL5</accession>
<dbReference type="InterPro" id="IPR044288">
    <property type="entry name" value="ZNF598/HEL2"/>
</dbReference>
<dbReference type="Pfam" id="PF23230">
    <property type="entry name" value="zf-C2H2_13"/>
    <property type="match status" value="1"/>
</dbReference>
<dbReference type="GO" id="GO:0061630">
    <property type="term" value="F:ubiquitin protein ligase activity"/>
    <property type="evidence" value="ECO:0007669"/>
    <property type="project" value="UniProtKB-EC"/>
</dbReference>
<comment type="subcellular location">
    <subcellularLocation>
        <location evidence="2">Cytoplasm</location>
    </subcellularLocation>
</comment>
<feature type="compositionally biased region" description="Basic and acidic residues" evidence="13">
    <location>
        <begin position="18"/>
        <end position="31"/>
    </location>
</feature>
<feature type="compositionally biased region" description="Low complexity" evidence="13">
    <location>
        <begin position="824"/>
        <end position="833"/>
    </location>
</feature>
<dbReference type="SMART" id="SM00355">
    <property type="entry name" value="ZnF_C2H2"/>
    <property type="match status" value="4"/>
</dbReference>
<dbReference type="InterPro" id="IPR001841">
    <property type="entry name" value="Znf_RING"/>
</dbReference>
<feature type="domain" description="RING-type" evidence="14">
    <location>
        <begin position="173"/>
        <end position="213"/>
    </location>
</feature>
<dbReference type="EC" id="2.3.2.27" evidence="4"/>
<keyword evidence="7" id="KW-0808">Transferase</keyword>
<dbReference type="PANTHER" id="PTHR22938:SF0">
    <property type="entry name" value="E3 UBIQUITIN-PROTEIN LIGASE ZNF598"/>
    <property type="match status" value="1"/>
</dbReference>
<feature type="region of interest" description="Disordered" evidence="13">
    <location>
        <begin position="1"/>
        <end position="170"/>
    </location>
</feature>
<dbReference type="Pfam" id="PF23202">
    <property type="entry name" value="PAH_ZNF598"/>
    <property type="match status" value="1"/>
</dbReference>
<sequence length="915" mass="99240">MHGNVRSTVIPRLTTDPLHTDSHSHAGKDTEDGPTAVVLEKKPSIPRGTENTAYPQPPAANNYGGHHELHQRNQYQQQRGGGLQNQGQGQGRGQGQGQGHGQNQGQTPGQGRSRGKGKDGPPHQVNNSAKITEDPYPLKGGVNEVEAEGEEDNKEEEENAEENDEEEEDEESCFICAEKIKYYSGGVCGHKTCHVCAIRLRVFYKKNDCTFCKTVNPTLLFSSSPDTPFPTQATPPGADFEPGQLDVKQFEWHDEKLGVVFESQSMMEDVLLLLRFNCPSPSCAYQAASWDNLEKHTLSVHGAVLCHLCRRQLSRFAHEQVLYPPHLLPLHDPSRVPRGHRAPRLRGEKEEEMVAGWGPPHPMCEFCHEAFFSSDELFKHMRHKHEECFVCKEMGKRDVYFHNYTQLASHFTQAHFPCTEKSCLDQKFVVFGSELDWKAHMVAEHNKTMSSRDKYQARQLPIDFVSPTGDFSFIPPNPMPSSGSTRDQGSSRAPRLIQMEPAGQFSRQTGRNRPSAVRHQQLPQPPRDERRGGRRAGFGNALTSDEPAANASGNKGNRAAGGASGTATPRIDEPEEMDAMQTELLERVATMVEYSETKLSSFRHAIRSYKNNEAPARDLVDTVYSVLNRDSEDTFRVVRRVADTMRGDDDKVRGILTALNAFKIDRQNEFPTLAGTATPPVSLGTGYSGIASGKVLNAKRATRTAGSASQVWDRVERAAASMPVSRPSAPSATAQGVSKGKATMNGKGQIVPGAAFPSLASSSSSKAGASNASTTSAAARLAATTSVTSGSGYSSAAQPLIRSVHMPNVASSSNKPGRAPAPPSKSAFPSLPATSSTKERPNFARDEMVRRMKGDNSFVPPAGWQSPPEGGSTPVVEDEGEMFGGASGGGGGGGGGKKKKKGKEMLFTLGQARGM</sequence>
<evidence type="ECO:0000256" key="6">
    <source>
        <dbReference type="ARBA" id="ARBA00022553"/>
    </source>
</evidence>
<keyword evidence="8" id="KW-0479">Metal-binding</keyword>
<evidence type="ECO:0000256" key="8">
    <source>
        <dbReference type="ARBA" id="ARBA00022723"/>
    </source>
</evidence>
<dbReference type="InterPro" id="IPR013083">
    <property type="entry name" value="Znf_RING/FYVE/PHD"/>
</dbReference>
<evidence type="ECO:0000313" key="17">
    <source>
        <dbReference type="Proteomes" id="UP000812966"/>
    </source>
</evidence>
<dbReference type="GO" id="GO:0072344">
    <property type="term" value="P:rescue of stalled ribosome"/>
    <property type="evidence" value="ECO:0007669"/>
    <property type="project" value="InterPro"/>
</dbReference>
<evidence type="ECO:0000256" key="11">
    <source>
        <dbReference type="ARBA" id="ARBA00035113"/>
    </source>
</evidence>
<dbReference type="PROSITE" id="PS00028">
    <property type="entry name" value="ZINC_FINGER_C2H2_1"/>
    <property type="match status" value="1"/>
</dbReference>
<comment type="pathway">
    <text evidence="3">Protein modification; protein ubiquitination.</text>
</comment>
<feature type="region of interest" description="Disordered" evidence="13">
    <location>
        <begin position="807"/>
        <end position="845"/>
    </location>
</feature>
<name>A0A8K0JQL5_9TREE</name>
<gene>
    <name evidence="16" type="ORF">FFLO_01144</name>
</gene>
<reference evidence="16" key="1">
    <citation type="submission" date="2020-04" db="EMBL/GenBank/DDBJ databases">
        <title>Analysis of mating type loci in Filobasidium floriforme.</title>
        <authorList>
            <person name="Nowrousian M."/>
        </authorList>
    </citation>
    <scope>NUCLEOTIDE SEQUENCE</scope>
    <source>
        <strain evidence="16">CBS 6242</strain>
    </source>
</reference>
<dbReference type="EMBL" id="JABELV010000015">
    <property type="protein sequence ID" value="KAG7570946.1"/>
    <property type="molecule type" value="Genomic_DNA"/>
</dbReference>
<dbReference type="CDD" id="cd16615">
    <property type="entry name" value="RING-HC_ZNF598"/>
    <property type="match status" value="1"/>
</dbReference>
<feature type="compositionally biased region" description="Acidic residues" evidence="13">
    <location>
        <begin position="145"/>
        <end position="170"/>
    </location>
</feature>
<dbReference type="PANTHER" id="PTHR22938">
    <property type="entry name" value="ZINC FINGER PROTEIN 598"/>
    <property type="match status" value="1"/>
</dbReference>
<feature type="compositionally biased region" description="Polar residues" evidence="13">
    <location>
        <begin position="480"/>
        <end position="491"/>
    </location>
</feature>
<protein>
    <recommendedName>
        <fullName evidence="4">RING-type E3 ubiquitin transferase</fullName>
        <ecNumber evidence="4">2.3.2.27</ecNumber>
    </recommendedName>
</protein>
<feature type="region of interest" description="Disordered" evidence="13">
    <location>
        <begin position="858"/>
        <end position="915"/>
    </location>
</feature>
<feature type="region of interest" description="Disordered" evidence="13">
    <location>
        <begin position="468"/>
        <end position="574"/>
    </location>
</feature>
<evidence type="ECO:0000256" key="7">
    <source>
        <dbReference type="ARBA" id="ARBA00022679"/>
    </source>
</evidence>
<dbReference type="OrthoDB" id="3838338at2759"/>
<dbReference type="Pfam" id="PF25447">
    <property type="entry name" value="RING_ZNF598"/>
    <property type="match status" value="1"/>
</dbReference>
<evidence type="ECO:0000256" key="9">
    <source>
        <dbReference type="ARBA" id="ARBA00022771"/>
    </source>
</evidence>
<evidence type="ECO:0000256" key="12">
    <source>
        <dbReference type="PROSITE-ProRule" id="PRU00042"/>
    </source>
</evidence>
<comment type="catalytic activity">
    <reaction evidence="1">
        <text>S-ubiquitinyl-[E2 ubiquitin-conjugating enzyme]-L-cysteine + [acceptor protein]-L-lysine = [E2 ubiquitin-conjugating enzyme]-L-cysteine + N(6)-ubiquitinyl-[acceptor protein]-L-lysine.</text>
        <dbReference type="EC" id="2.3.2.27"/>
    </reaction>
</comment>
<dbReference type="AlphaFoldDB" id="A0A8K0JQL5"/>
<feature type="compositionally biased region" description="Gly residues" evidence="13">
    <location>
        <begin position="79"/>
        <end position="102"/>
    </location>
</feature>
<keyword evidence="6" id="KW-0597">Phosphoprotein</keyword>
<dbReference type="GO" id="GO:0008270">
    <property type="term" value="F:zinc ion binding"/>
    <property type="evidence" value="ECO:0007669"/>
    <property type="project" value="UniProtKB-KW"/>
</dbReference>
<dbReference type="Proteomes" id="UP000812966">
    <property type="component" value="Unassembled WGS sequence"/>
</dbReference>
<evidence type="ECO:0000256" key="2">
    <source>
        <dbReference type="ARBA" id="ARBA00004496"/>
    </source>
</evidence>
<dbReference type="GO" id="GO:0043022">
    <property type="term" value="F:ribosome binding"/>
    <property type="evidence" value="ECO:0007669"/>
    <property type="project" value="TreeGrafter"/>
</dbReference>
<evidence type="ECO:0000256" key="4">
    <source>
        <dbReference type="ARBA" id="ARBA00012483"/>
    </source>
</evidence>
<keyword evidence="10" id="KW-0862">Zinc</keyword>
<evidence type="ECO:0000313" key="16">
    <source>
        <dbReference type="EMBL" id="KAG7570946.1"/>
    </source>
</evidence>
<dbReference type="InterPro" id="IPR041888">
    <property type="entry name" value="RING-HC_ZNF598/HEL2"/>
</dbReference>
<dbReference type="GO" id="GO:0005737">
    <property type="term" value="C:cytoplasm"/>
    <property type="evidence" value="ECO:0007669"/>
    <property type="project" value="UniProtKB-SubCell"/>
</dbReference>
<dbReference type="InterPro" id="IPR013087">
    <property type="entry name" value="Znf_C2H2_type"/>
</dbReference>
<evidence type="ECO:0000259" key="15">
    <source>
        <dbReference type="PROSITE" id="PS50157"/>
    </source>
</evidence>
<evidence type="ECO:0000256" key="3">
    <source>
        <dbReference type="ARBA" id="ARBA00004906"/>
    </source>
</evidence>
<dbReference type="PROSITE" id="PS50089">
    <property type="entry name" value="ZF_RING_2"/>
    <property type="match status" value="1"/>
</dbReference>
<evidence type="ECO:0000256" key="1">
    <source>
        <dbReference type="ARBA" id="ARBA00000900"/>
    </source>
</evidence>
<feature type="compositionally biased region" description="Gly residues" evidence="13">
    <location>
        <begin position="882"/>
        <end position="895"/>
    </location>
</feature>
<dbReference type="GO" id="GO:0016567">
    <property type="term" value="P:protein ubiquitination"/>
    <property type="evidence" value="ECO:0007669"/>
    <property type="project" value="TreeGrafter"/>
</dbReference>
<feature type="domain" description="C2H2-type" evidence="15">
    <location>
        <begin position="362"/>
        <end position="385"/>
    </location>
</feature>
<evidence type="ECO:0000256" key="10">
    <source>
        <dbReference type="ARBA" id="ARBA00022833"/>
    </source>
</evidence>
<dbReference type="PROSITE" id="PS50157">
    <property type="entry name" value="ZINC_FINGER_C2H2_2"/>
    <property type="match status" value="1"/>
</dbReference>
<dbReference type="InterPro" id="IPR056437">
    <property type="entry name" value="Znf-C2H2_ZNF598/HEL2"/>
</dbReference>
<keyword evidence="9 12" id="KW-0863">Zinc-finger</keyword>